<dbReference type="InterPro" id="IPR032710">
    <property type="entry name" value="NTF2-like_dom_sf"/>
</dbReference>
<evidence type="ECO:0000313" key="2">
    <source>
        <dbReference type="EMBL" id="KAG2428383.1"/>
    </source>
</evidence>
<dbReference type="PANTHER" id="PTHR33698">
    <property type="entry name" value="NUCLEAR TRANSPORT FACTOR 2 (NTF2)-LIKE PROTEIN"/>
    <property type="match status" value="1"/>
</dbReference>
<gene>
    <name evidence="2" type="ORF">HYH02_014399</name>
</gene>
<feature type="compositionally biased region" description="Low complexity" evidence="1">
    <location>
        <begin position="173"/>
        <end position="197"/>
    </location>
</feature>
<name>A0A835VWF8_9CHLO</name>
<dbReference type="EMBL" id="JAEHOD010000094">
    <property type="protein sequence ID" value="KAG2428383.1"/>
    <property type="molecule type" value="Genomic_DNA"/>
</dbReference>
<evidence type="ECO:0000313" key="3">
    <source>
        <dbReference type="Proteomes" id="UP000613740"/>
    </source>
</evidence>
<sequence length="578" mass="59071">MLQLVSDDCHHVDLSHEAEGHCKEDVARFYADVVASMPEKVQVVVDDITGGDDCRAGVMWHMEVDGVEVPCSRGLSFYRVEPAARTITYVRQSPEHFVKAGGVVLSATASATPLIDTLGPLALPNFWSNLARGASNMLASAPPVEEMLRTLAAAGAANTVPQVMGAGVHVSSMMPQQQQQGPSVPGGQQAPVGGQQATPRAFTSSGAGFGAPPRPPPAPTSAAASVATSVTAAAAAVADAGLAAATAGARASPVVCAAAVVVDAPTVTTTNTNGFNGKHNGASLAAAATAASAAAAAANRSSSAGASSATQPIKMIRLGPLVDVDVTATTTVTTTTTTTTATAASPAMSAASVMDSQLDAVAPQVAATEQQQQQQQPAAPAALAVDPACLTGIWEKDLEASDVGGYEKALDLWQISGVQKATARLIEGLELVHSGGGGGGGGGRTAAAPSLNVHFLTIIPYFKVTEVYPMSGARSKMRRRDQRGGDAMACAERVPLGVVCRASWGAPYAGELEESYTIPDPVGAPDCMHVTSTIRVGDKSATTLQVYQRRRNMSAAQLISASEKRNGKAHDVLKRFGM</sequence>
<evidence type="ECO:0000256" key="1">
    <source>
        <dbReference type="SAM" id="MobiDB-lite"/>
    </source>
</evidence>
<dbReference type="OrthoDB" id="201750at2759"/>
<dbReference type="SUPFAM" id="SSF54427">
    <property type="entry name" value="NTF2-like"/>
    <property type="match status" value="1"/>
</dbReference>
<accession>A0A835VWF8</accession>
<reference evidence="2" key="1">
    <citation type="journal article" date="2020" name="bioRxiv">
        <title>Comparative genomics of Chlamydomonas.</title>
        <authorList>
            <person name="Craig R.J."/>
            <person name="Hasan A.R."/>
            <person name="Ness R.W."/>
            <person name="Keightley P.D."/>
        </authorList>
    </citation>
    <scope>NUCLEOTIDE SEQUENCE</scope>
    <source>
        <strain evidence="2">CCAP 11/173</strain>
    </source>
</reference>
<keyword evidence="3" id="KW-1185">Reference proteome</keyword>
<feature type="region of interest" description="Disordered" evidence="1">
    <location>
        <begin position="173"/>
        <end position="223"/>
    </location>
</feature>
<protein>
    <recommendedName>
        <fullName evidence="4">SnoaL-like domain-containing protein</fullName>
    </recommendedName>
</protein>
<evidence type="ECO:0008006" key="4">
    <source>
        <dbReference type="Google" id="ProtNLM"/>
    </source>
</evidence>
<proteinExistence type="predicted"/>
<dbReference type="PANTHER" id="PTHR33698:SF3">
    <property type="entry name" value="OS09G0266000 PROTEIN"/>
    <property type="match status" value="1"/>
</dbReference>
<comment type="caution">
    <text evidence="2">The sequence shown here is derived from an EMBL/GenBank/DDBJ whole genome shotgun (WGS) entry which is preliminary data.</text>
</comment>
<organism evidence="2 3">
    <name type="scientific">Chlamydomonas schloesseri</name>
    <dbReference type="NCBI Taxonomy" id="2026947"/>
    <lineage>
        <taxon>Eukaryota</taxon>
        <taxon>Viridiplantae</taxon>
        <taxon>Chlorophyta</taxon>
        <taxon>core chlorophytes</taxon>
        <taxon>Chlorophyceae</taxon>
        <taxon>CS clade</taxon>
        <taxon>Chlamydomonadales</taxon>
        <taxon>Chlamydomonadaceae</taxon>
        <taxon>Chlamydomonas</taxon>
    </lineage>
</organism>
<dbReference type="Proteomes" id="UP000613740">
    <property type="component" value="Unassembled WGS sequence"/>
</dbReference>
<dbReference type="AlphaFoldDB" id="A0A835VWF8"/>